<organism evidence="1">
    <name type="scientific">viral metagenome</name>
    <dbReference type="NCBI Taxonomy" id="1070528"/>
    <lineage>
        <taxon>unclassified sequences</taxon>
        <taxon>metagenomes</taxon>
        <taxon>organismal metagenomes</taxon>
    </lineage>
</organism>
<evidence type="ECO:0000313" key="1">
    <source>
        <dbReference type="EMBL" id="QHT83056.1"/>
    </source>
</evidence>
<sequence>MKIALAFFGITRSLKYTIKSIKRNILQHLKESGIDCDIFMHTYKINNYANIRTKEKPTSYNNNEYKLLNPKYIQIDVQEEIKKKINMSRYRTHKDPWNTGYNSVDNFILAQYSKGQVVKMIDNTNINYDYIMYVRPDCLYTHKLNVQYLRDVDDTTICIPNFHLFGPHKFNDRFCITNMKTYKFYGNTFDKLLNISKQKSLHSERVLGELMNNYDLKIIRVPFIFLRVRCNGSCEDKDKELLTKSQYSSLFAKNRAII</sequence>
<name>A0A6C0HSD7_9ZZZZ</name>
<evidence type="ECO:0008006" key="2">
    <source>
        <dbReference type="Google" id="ProtNLM"/>
    </source>
</evidence>
<accession>A0A6C0HSD7</accession>
<reference evidence="1" key="1">
    <citation type="journal article" date="2020" name="Nature">
        <title>Giant virus diversity and host interactions through global metagenomics.</title>
        <authorList>
            <person name="Schulz F."/>
            <person name="Roux S."/>
            <person name="Paez-Espino D."/>
            <person name="Jungbluth S."/>
            <person name="Walsh D.A."/>
            <person name="Denef V.J."/>
            <person name="McMahon K.D."/>
            <person name="Konstantinidis K.T."/>
            <person name="Eloe-Fadrosh E.A."/>
            <person name="Kyrpides N.C."/>
            <person name="Woyke T."/>
        </authorList>
    </citation>
    <scope>NUCLEOTIDE SEQUENCE</scope>
    <source>
        <strain evidence="1">GVMAG-M-3300023184-167</strain>
    </source>
</reference>
<dbReference type="AlphaFoldDB" id="A0A6C0HSD7"/>
<protein>
    <recommendedName>
        <fullName evidence="2">Glycosyltransferase</fullName>
    </recommendedName>
</protein>
<proteinExistence type="predicted"/>
<dbReference type="EMBL" id="MN740006">
    <property type="protein sequence ID" value="QHT83056.1"/>
    <property type="molecule type" value="Genomic_DNA"/>
</dbReference>